<evidence type="ECO:0000313" key="1">
    <source>
        <dbReference type="EMBL" id="MFM2485039.1"/>
    </source>
</evidence>
<evidence type="ECO:0000313" key="2">
    <source>
        <dbReference type="Proteomes" id="UP001629953"/>
    </source>
</evidence>
<dbReference type="EMBL" id="JBEQCT010000003">
    <property type="protein sequence ID" value="MFM2485039.1"/>
    <property type="molecule type" value="Genomic_DNA"/>
</dbReference>
<accession>A0ABW9G6P3</accession>
<sequence>MGDRAPMVAMVKTQGFSINDDNLTVAQCVNEAHPFIKMLAKQF</sequence>
<gene>
    <name evidence="1" type="ORF">ABUE30_08175</name>
</gene>
<name>A0ABW9G6P3_9GAMM</name>
<comment type="caution">
    <text evidence="1">The sequence shown here is derived from an EMBL/GenBank/DDBJ whole genome shotgun (WGS) entry which is preliminary data.</text>
</comment>
<dbReference type="Proteomes" id="UP001629953">
    <property type="component" value="Unassembled WGS sequence"/>
</dbReference>
<proteinExistence type="predicted"/>
<organism evidence="1 2">
    <name type="scientific">Celerinatantimonas yamalensis</name>
    <dbReference type="NCBI Taxonomy" id="559956"/>
    <lineage>
        <taxon>Bacteria</taxon>
        <taxon>Pseudomonadati</taxon>
        <taxon>Pseudomonadota</taxon>
        <taxon>Gammaproteobacteria</taxon>
        <taxon>Celerinatantimonadaceae</taxon>
        <taxon>Celerinatantimonas</taxon>
    </lineage>
</organism>
<keyword evidence="2" id="KW-1185">Reference proteome</keyword>
<reference evidence="1 2" key="1">
    <citation type="journal article" date="2013" name="Int. J. Syst. Evol. Microbiol.">
        <title>Celerinatantimonas yamalensis sp. nov., a cold-adapted diazotrophic bacterium from a cold permafrost brine.</title>
        <authorList>
            <person name="Shcherbakova V."/>
            <person name="Chuvilskaya N."/>
            <person name="Rivkina E."/>
            <person name="Demidov N."/>
            <person name="Uchaeva V."/>
            <person name="Suetin S."/>
            <person name="Suzina N."/>
            <person name="Gilichinsky D."/>
        </authorList>
    </citation>
    <scope>NUCLEOTIDE SEQUENCE [LARGE SCALE GENOMIC DNA]</scope>
    <source>
        <strain evidence="1 2">C7</strain>
    </source>
</reference>
<dbReference type="RefSeq" id="WP_408623252.1">
    <property type="nucleotide sequence ID" value="NZ_JBEQCT010000003.1"/>
</dbReference>
<protein>
    <submittedName>
        <fullName evidence="1">Uncharacterized protein</fullName>
    </submittedName>
</protein>